<sequence length="245" mass="27241">MLDEDHFITADMEGNIQLMGRYQTVSLEEPVVPTIRTVLPIPPKPSSPPPPSLETAASSSAFTVPRSQTPASLFEPDVEQAPLHNSLELTTKCMALTEKWNMTTLSAEHWNSIGTTHTLYASTTGCLGMMVNISPILFIFLKEVEERMRRLIRPFGGLSQEVYRACRDCLSNFVTSKNIIDGELIETFLELNKEDKEKVVRGLQIPTTVDAFGRFDDTSYDSMVATKDCTVGDLTRVVEELAGLH</sequence>
<evidence type="ECO:0000313" key="4">
    <source>
        <dbReference type="EMBL" id="VDL58383.1"/>
    </source>
</evidence>
<dbReference type="Gene3D" id="1.10.150.910">
    <property type="match status" value="1"/>
</dbReference>
<proteinExistence type="predicted"/>
<dbReference type="GO" id="GO:0003676">
    <property type="term" value="F:nucleic acid binding"/>
    <property type="evidence" value="ECO:0007669"/>
    <property type="project" value="InterPro"/>
</dbReference>
<evidence type="ECO:0000256" key="2">
    <source>
        <dbReference type="SAM" id="Phobius"/>
    </source>
</evidence>
<dbReference type="Pfam" id="PF03178">
    <property type="entry name" value="CPSF_A"/>
    <property type="match status" value="1"/>
</dbReference>
<evidence type="ECO:0000313" key="5">
    <source>
        <dbReference type="Proteomes" id="UP000274504"/>
    </source>
</evidence>
<reference evidence="6" key="1">
    <citation type="submission" date="2017-02" db="UniProtKB">
        <authorList>
            <consortium name="WormBaseParasite"/>
        </authorList>
    </citation>
    <scope>IDENTIFICATION</scope>
</reference>
<reference evidence="4 5" key="2">
    <citation type="submission" date="2018-11" db="EMBL/GenBank/DDBJ databases">
        <authorList>
            <consortium name="Pathogen Informatics"/>
        </authorList>
    </citation>
    <scope>NUCLEOTIDE SEQUENCE [LARGE SCALE GENOMIC DNA]</scope>
</reference>
<organism evidence="6">
    <name type="scientific">Hymenolepis diminuta</name>
    <name type="common">Rat tapeworm</name>
    <dbReference type="NCBI Taxonomy" id="6216"/>
    <lineage>
        <taxon>Eukaryota</taxon>
        <taxon>Metazoa</taxon>
        <taxon>Spiralia</taxon>
        <taxon>Lophotrochozoa</taxon>
        <taxon>Platyhelminthes</taxon>
        <taxon>Cestoda</taxon>
        <taxon>Eucestoda</taxon>
        <taxon>Cyclophyllidea</taxon>
        <taxon>Hymenolepididae</taxon>
        <taxon>Hymenolepis</taxon>
    </lineage>
</organism>
<evidence type="ECO:0000256" key="1">
    <source>
        <dbReference type="SAM" id="MobiDB-lite"/>
    </source>
</evidence>
<dbReference type="AlphaFoldDB" id="A0A0R3SMA2"/>
<dbReference type="EMBL" id="UYSG01004100">
    <property type="protein sequence ID" value="VDL58383.1"/>
    <property type="molecule type" value="Genomic_DNA"/>
</dbReference>
<gene>
    <name evidence="4" type="ORF">HDID_LOCUS6065</name>
</gene>
<dbReference type="Proteomes" id="UP000274504">
    <property type="component" value="Unassembled WGS sequence"/>
</dbReference>
<feature type="transmembrane region" description="Helical" evidence="2">
    <location>
        <begin position="119"/>
        <end position="141"/>
    </location>
</feature>
<keyword evidence="2" id="KW-1133">Transmembrane helix</keyword>
<dbReference type="WBParaSite" id="HDID_0000606701-mRNA-1">
    <property type="protein sequence ID" value="HDID_0000606701-mRNA-1"/>
    <property type="gene ID" value="HDID_0000606701"/>
</dbReference>
<keyword evidence="2" id="KW-0472">Membrane</keyword>
<dbReference type="OrthoDB" id="433457at2759"/>
<evidence type="ECO:0000313" key="6">
    <source>
        <dbReference type="WBParaSite" id="HDID_0000606701-mRNA-1"/>
    </source>
</evidence>
<evidence type="ECO:0000259" key="3">
    <source>
        <dbReference type="Pfam" id="PF03178"/>
    </source>
</evidence>
<feature type="compositionally biased region" description="Pro residues" evidence="1">
    <location>
        <begin position="40"/>
        <end position="52"/>
    </location>
</feature>
<accession>A0A0R3SMA2</accession>
<feature type="region of interest" description="Disordered" evidence="1">
    <location>
        <begin position="38"/>
        <end position="61"/>
    </location>
</feature>
<dbReference type="InterPro" id="IPR004871">
    <property type="entry name" value="RSE1/DDB1/CPSF1_C"/>
</dbReference>
<dbReference type="InterPro" id="IPR050358">
    <property type="entry name" value="RSE1/DDB1/CFT1"/>
</dbReference>
<dbReference type="STRING" id="6216.A0A0R3SMA2"/>
<dbReference type="GO" id="GO:0005634">
    <property type="term" value="C:nucleus"/>
    <property type="evidence" value="ECO:0007669"/>
    <property type="project" value="InterPro"/>
</dbReference>
<dbReference type="PANTHER" id="PTHR10644">
    <property type="entry name" value="DNA REPAIR/RNA PROCESSING CPSF FAMILY"/>
    <property type="match status" value="1"/>
</dbReference>
<protein>
    <submittedName>
        <fullName evidence="6">CPSF_A domain-containing protein</fullName>
    </submittedName>
</protein>
<keyword evidence="2" id="KW-0812">Transmembrane</keyword>
<feature type="domain" description="RSE1/DDB1/CPSF1 C-terminal" evidence="3">
    <location>
        <begin position="1"/>
        <end position="189"/>
    </location>
</feature>
<name>A0A0R3SMA2_HYMDI</name>